<protein>
    <recommendedName>
        <fullName evidence="4">Tetratricopeptide repeat protein</fullName>
    </recommendedName>
</protein>
<dbReference type="Proteomes" id="UP001500840">
    <property type="component" value="Unassembled WGS sequence"/>
</dbReference>
<keyword evidence="3" id="KW-1185">Reference proteome</keyword>
<feature type="signal peptide" evidence="1">
    <location>
        <begin position="1"/>
        <end position="21"/>
    </location>
</feature>
<evidence type="ECO:0000313" key="3">
    <source>
        <dbReference type="Proteomes" id="UP001500840"/>
    </source>
</evidence>
<dbReference type="SUPFAM" id="SSF48452">
    <property type="entry name" value="TPR-like"/>
    <property type="match status" value="1"/>
</dbReference>
<sequence length="325" mass="36742">MNVSLPNPFVALGLLATTLFASPLSSRAEDAPSSFESAEDAYLVGAAFLNANKKSEARGPLEAALSLAKNDELRVKYHQALLRVYRDIPEFEPFRDSAEFIIRHSKKAYERSLTRSSFVSFAYNRGQLDALVTRYEKKLDAEPKDEPTVYILSELYSRLRRDPKRTIELMELLQEISPQAETPEPGSQQAIAAATRMEIQKGNLAREYLRGKEYAKAAQTYQECAELDTATKSWNLKEAANAWLKAGNRDEALEMVKRAEKLPAESRNDSLAHFFHRHMGDLYIEFQMPDKAIPHYEIAVQKTTIEGYKSRTQKSLDDARAAVAE</sequence>
<proteinExistence type="predicted"/>
<organism evidence="2 3">
    <name type="scientific">Novipirellula rosea</name>
    <dbReference type="NCBI Taxonomy" id="1031540"/>
    <lineage>
        <taxon>Bacteria</taxon>
        <taxon>Pseudomonadati</taxon>
        <taxon>Planctomycetota</taxon>
        <taxon>Planctomycetia</taxon>
        <taxon>Pirellulales</taxon>
        <taxon>Pirellulaceae</taxon>
        <taxon>Novipirellula</taxon>
    </lineage>
</organism>
<dbReference type="Gene3D" id="1.25.40.10">
    <property type="entry name" value="Tetratricopeptide repeat domain"/>
    <property type="match status" value="1"/>
</dbReference>
<dbReference type="InterPro" id="IPR011990">
    <property type="entry name" value="TPR-like_helical_dom_sf"/>
</dbReference>
<dbReference type="EMBL" id="BAABGA010000120">
    <property type="protein sequence ID" value="GAA4471432.1"/>
    <property type="molecule type" value="Genomic_DNA"/>
</dbReference>
<comment type="caution">
    <text evidence="2">The sequence shown here is derived from an EMBL/GenBank/DDBJ whole genome shotgun (WGS) entry which is preliminary data.</text>
</comment>
<evidence type="ECO:0008006" key="4">
    <source>
        <dbReference type="Google" id="ProtNLM"/>
    </source>
</evidence>
<evidence type="ECO:0000313" key="2">
    <source>
        <dbReference type="EMBL" id="GAA4471432.1"/>
    </source>
</evidence>
<reference evidence="3" key="1">
    <citation type="journal article" date="2019" name="Int. J. Syst. Evol. Microbiol.">
        <title>The Global Catalogue of Microorganisms (GCM) 10K type strain sequencing project: providing services to taxonomists for standard genome sequencing and annotation.</title>
        <authorList>
            <consortium name="The Broad Institute Genomics Platform"/>
            <consortium name="The Broad Institute Genome Sequencing Center for Infectious Disease"/>
            <person name="Wu L."/>
            <person name="Ma J."/>
        </authorList>
    </citation>
    <scope>NUCLEOTIDE SEQUENCE [LARGE SCALE GENOMIC DNA]</scope>
    <source>
        <strain evidence="3">JCM 17759</strain>
    </source>
</reference>
<name>A0ABP8NQX3_9BACT</name>
<evidence type="ECO:0000256" key="1">
    <source>
        <dbReference type="SAM" id="SignalP"/>
    </source>
</evidence>
<dbReference type="RefSeq" id="WP_345327919.1">
    <property type="nucleotide sequence ID" value="NZ_BAABGA010000120.1"/>
</dbReference>
<gene>
    <name evidence="2" type="ORF">GCM10023156_65990</name>
</gene>
<keyword evidence="1" id="KW-0732">Signal</keyword>
<feature type="chain" id="PRO_5046178924" description="Tetratricopeptide repeat protein" evidence="1">
    <location>
        <begin position="22"/>
        <end position="325"/>
    </location>
</feature>
<accession>A0ABP8NQX3</accession>